<sequence>MEKGRSLSVGLLVELAEGRRQGLTHEENGRLHGVGYSTSKYAHRWCEKMRRTAEAYLKTQSLRSIRTYRSELSPDVAESLSLQEGCARHGWAPGKYRMLEYACRPGLLERELTGRGPEEEPSDMEKRRRRAATLTELERALEAALKRHGAVRSMSGRGSCYDNAVIESHS</sequence>
<evidence type="ECO:0000313" key="1">
    <source>
        <dbReference type="EMBL" id="HIT47221.1"/>
    </source>
</evidence>
<accession>A0A9D1GN50</accession>
<proteinExistence type="predicted"/>
<reference evidence="1" key="1">
    <citation type="submission" date="2020-10" db="EMBL/GenBank/DDBJ databases">
        <authorList>
            <person name="Gilroy R."/>
        </authorList>
    </citation>
    <scope>NUCLEOTIDE SEQUENCE</scope>
    <source>
        <strain evidence="1">ChiHecec2B26-709</strain>
    </source>
</reference>
<organism evidence="1 2">
    <name type="scientific">Candidatus Cryptobacteroides merdipullorum</name>
    <dbReference type="NCBI Taxonomy" id="2840771"/>
    <lineage>
        <taxon>Bacteria</taxon>
        <taxon>Pseudomonadati</taxon>
        <taxon>Bacteroidota</taxon>
        <taxon>Bacteroidia</taxon>
        <taxon>Bacteroidales</taxon>
        <taxon>Candidatus Cryptobacteroides</taxon>
    </lineage>
</organism>
<comment type="caution">
    <text evidence="1">The sequence shown here is derived from an EMBL/GenBank/DDBJ whole genome shotgun (WGS) entry which is preliminary data.</text>
</comment>
<dbReference type="Proteomes" id="UP000886881">
    <property type="component" value="Unassembled WGS sequence"/>
</dbReference>
<dbReference type="AlphaFoldDB" id="A0A9D1GN50"/>
<gene>
    <name evidence="1" type="ORF">IAC35_05125</name>
</gene>
<evidence type="ECO:0000313" key="2">
    <source>
        <dbReference type="Proteomes" id="UP000886881"/>
    </source>
</evidence>
<dbReference type="EMBL" id="DVLC01000097">
    <property type="protein sequence ID" value="HIT47221.1"/>
    <property type="molecule type" value="Genomic_DNA"/>
</dbReference>
<reference evidence="1" key="2">
    <citation type="journal article" date="2021" name="PeerJ">
        <title>Extensive microbial diversity within the chicken gut microbiome revealed by metagenomics and culture.</title>
        <authorList>
            <person name="Gilroy R."/>
            <person name="Ravi A."/>
            <person name="Getino M."/>
            <person name="Pursley I."/>
            <person name="Horton D.L."/>
            <person name="Alikhan N.F."/>
            <person name="Baker D."/>
            <person name="Gharbi K."/>
            <person name="Hall N."/>
            <person name="Watson M."/>
            <person name="Adriaenssens E.M."/>
            <person name="Foster-Nyarko E."/>
            <person name="Jarju S."/>
            <person name="Secka A."/>
            <person name="Antonio M."/>
            <person name="Oren A."/>
            <person name="Chaudhuri R.R."/>
            <person name="La Ragione R."/>
            <person name="Hildebrand F."/>
            <person name="Pallen M.J."/>
        </authorList>
    </citation>
    <scope>NUCLEOTIDE SEQUENCE</scope>
    <source>
        <strain evidence="1">ChiHecec2B26-709</strain>
    </source>
</reference>
<protein>
    <submittedName>
        <fullName evidence="1">Uncharacterized protein</fullName>
    </submittedName>
</protein>
<name>A0A9D1GN50_9BACT</name>